<proteinExistence type="predicted"/>
<feature type="compositionally biased region" description="Low complexity" evidence="1">
    <location>
        <begin position="70"/>
        <end position="80"/>
    </location>
</feature>
<organism evidence="2">
    <name type="scientific">Puccinia triticina (isolate 1-1 / race 1 (BBBD))</name>
    <name type="common">Brown leaf rust fungus</name>
    <dbReference type="NCBI Taxonomy" id="630390"/>
    <lineage>
        <taxon>Eukaryota</taxon>
        <taxon>Fungi</taxon>
        <taxon>Dikarya</taxon>
        <taxon>Basidiomycota</taxon>
        <taxon>Pucciniomycotina</taxon>
        <taxon>Pucciniomycetes</taxon>
        <taxon>Pucciniales</taxon>
        <taxon>Pucciniaceae</taxon>
        <taxon>Puccinia</taxon>
    </lineage>
</organism>
<protein>
    <submittedName>
        <fullName evidence="2 3">Uncharacterized protein</fullName>
    </submittedName>
</protein>
<feature type="compositionally biased region" description="Pro residues" evidence="1">
    <location>
        <begin position="60"/>
        <end position="69"/>
    </location>
</feature>
<accession>A0A180G5W5</accession>
<dbReference type="EnsemblFungi" id="PTTG_29163-t43_1">
    <property type="protein sequence ID" value="PTTG_29163-t43_1-p1"/>
    <property type="gene ID" value="PTTG_29163"/>
</dbReference>
<dbReference type="VEuPathDB" id="FungiDB:PTTG_29163"/>
<dbReference type="Proteomes" id="UP000005240">
    <property type="component" value="Unassembled WGS sequence"/>
</dbReference>
<keyword evidence="4" id="KW-1185">Reference proteome</keyword>
<reference evidence="2" key="2">
    <citation type="submission" date="2016-05" db="EMBL/GenBank/DDBJ databases">
        <title>Comparative analysis highlights variable genome content of wheat rusts and divergence of the mating loci.</title>
        <authorList>
            <person name="Cuomo C.A."/>
            <person name="Bakkeren G."/>
            <person name="Szabo L."/>
            <person name="Khalil H."/>
            <person name="Joly D."/>
            <person name="Goldberg J."/>
            <person name="Young S."/>
            <person name="Zeng Q."/>
            <person name="Fellers J."/>
        </authorList>
    </citation>
    <scope>NUCLEOTIDE SEQUENCE [LARGE SCALE GENOMIC DNA]</scope>
    <source>
        <strain evidence="2">1-1 BBBD Race 1</strain>
    </source>
</reference>
<reference evidence="3 4" key="3">
    <citation type="journal article" date="2017" name="G3 (Bethesda)">
        <title>Comparative analysis highlights variable genome content of wheat rusts and divergence of the mating loci.</title>
        <authorList>
            <person name="Cuomo C.A."/>
            <person name="Bakkeren G."/>
            <person name="Khalil H.B."/>
            <person name="Panwar V."/>
            <person name="Joly D."/>
            <person name="Linning R."/>
            <person name="Sakthikumar S."/>
            <person name="Song X."/>
            <person name="Adiconis X."/>
            <person name="Fan L."/>
            <person name="Goldberg J.M."/>
            <person name="Levin J.Z."/>
            <person name="Young S."/>
            <person name="Zeng Q."/>
            <person name="Anikster Y."/>
            <person name="Bruce M."/>
            <person name="Wang M."/>
            <person name="Yin C."/>
            <person name="McCallum B."/>
            <person name="Szabo L.J."/>
            <person name="Hulbert S."/>
            <person name="Chen X."/>
            <person name="Fellers J.P."/>
        </authorList>
    </citation>
    <scope>NUCLEOTIDE SEQUENCE</scope>
    <source>
        <strain evidence="4">Isolate 1-1 / race 1 (BBBD)</strain>
        <strain evidence="3">isolate 1-1 / race 1 (BBBD)</strain>
    </source>
</reference>
<dbReference type="EMBL" id="ADAS02000218">
    <property type="protein sequence ID" value="OAV88075.1"/>
    <property type="molecule type" value="Genomic_DNA"/>
</dbReference>
<dbReference type="AlphaFoldDB" id="A0A180G5W5"/>
<reference evidence="2" key="1">
    <citation type="submission" date="2009-11" db="EMBL/GenBank/DDBJ databases">
        <authorList>
            <consortium name="The Broad Institute Genome Sequencing Platform"/>
            <person name="Ward D."/>
            <person name="Feldgarden M."/>
            <person name="Earl A."/>
            <person name="Young S.K."/>
            <person name="Zeng Q."/>
            <person name="Koehrsen M."/>
            <person name="Alvarado L."/>
            <person name="Berlin A."/>
            <person name="Bochicchio J."/>
            <person name="Borenstein D."/>
            <person name="Chapman S.B."/>
            <person name="Chen Z."/>
            <person name="Engels R."/>
            <person name="Freedman E."/>
            <person name="Gellesch M."/>
            <person name="Goldberg J."/>
            <person name="Griggs A."/>
            <person name="Gujja S."/>
            <person name="Heilman E."/>
            <person name="Heiman D."/>
            <person name="Hepburn T."/>
            <person name="Howarth C."/>
            <person name="Jen D."/>
            <person name="Larson L."/>
            <person name="Lewis B."/>
            <person name="Mehta T."/>
            <person name="Park D."/>
            <person name="Pearson M."/>
            <person name="Roberts A."/>
            <person name="Saif S."/>
            <person name="Shea T."/>
            <person name="Shenoy N."/>
            <person name="Sisk P."/>
            <person name="Stolte C."/>
            <person name="Sykes S."/>
            <person name="Thomson T."/>
            <person name="Walk T."/>
            <person name="White J."/>
            <person name="Yandava C."/>
            <person name="Izard J."/>
            <person name="Baranova O.V."/>
            <person name="Blanton J.M."/>
            <person name="Tanner A.C."/>
            <person name="Dewhirst F.E."/>
            <person name="Haas B."/>
            <person name="Nusbaum C."/>
            <person name="Birren B."/>
        </authorList>
    </citation>
    <scope>NUCLEOTIDE SEQUENCE [LARGE SCALE GENOMIC DNA]</scope>
    <source>
        <strain evidence="2">1-1 BBBD Race 1</strain>
    </source>
</reference>
<evidence type="ECO:0000256" key="1">
    <source>
        <dbReference type="SAM" id="MobiDB-lite"/>
    </source>
</evidence>
<name>A0A180G5W5_PUCT1</name>
<evidence type="ECO:0000313" key="3">
    <source>
        <dbReference type="EnsemblFungi" id="PTTG_29163-t43_1-p1"/>
    </source>
</evidence>
<reference evidence="3" key="4">
    <citation type="submission" date="2025-05" db="UniProtKB">
        <authorList>
            <consortium name="EnsemblFungi"/>
        </authorList>
    </citation>
    <scope>IDENTIFICATION</scope>
    <source>
        <strain evidence="3">isolate 1-1 / race 1 (BBBD)</strain>
    </source>
</reference>
<gene>
    <name evidence="2" type="ORF">PTTG_29163</name>
</gene>
<sequence length="128" mass="13853">MRGCENTGPDLDPQQPHRKLARQSKTQTPAAKKGKHQAPFAVPDLTQNPDQKANCIAPPIAEPKPPAPATPAQAKTKPSTSFRTLTLAELLGRKAKATLLDRITNGLTTKDQSGTAKLYREDKTKVFS</sequence>
<evidence type="ECO:0000313" key="4">
    <source>
        <dbReference type="Proteomes" id="UP000005240"/>
    </source>
</evidence>
<evidence type="ECO:0000313" key="2">
    <source>
        <dbReference type="EMBL" id="OAV88075.1"/>
    </source>
</evidence>
<feature type="region of interest" description="Disordered" evidence="1">
    <location>
        <begin position="1"/>
        <end position="81"/>
    </location>
</feature>